<dbReference type="Proteomes" id="UP000727857">
    <property type="component" value="Unassembled WGS sequence"/>
</dbReference>
<dbReference type="PANTHER" id="PTHR39193:SF1">
    <property type="entry name" value="5-DEOXY-GLUCURONATE ISOMERASE"/>
    <property type="match status" value="1"/>
</dbReference>
<evidence type="ECO:0000313" key="2">
    <source>
        <dbReference type="EMBL" id="MBO8423469.1"/>
    </source>
</evidence>
<dbReference type="PANTHER" id="PTHR39193">
    <property type="entry name" value="5-DEOXY-GLUCURONATE ISOMERASE"/>
    <property type="match status" value="1"/>
</dbReference>
<dbReference type="Gene3D" id="2.60.120.10">
    <property type="entry name" value="Jelly Rolls"/>
    <property type="match status" value="2"/>
</dbReference>
<dbReference type="EMBL" id="JADINF010000008">
    <property type="protein sequence ID" value="MBO8423469.1"/>
    <property type="molecule type" value="Genomic_DNA"/>
</dbReference>
<name>A0A940DFR3_9FIRM</name>
<evidence type="ECO:0000313" key="3">
    <source>
        <dbReference type="Proteomes" id="UP000727857"/>
    </source>
</evidence>
<organism evidence="2 3">
    <name type="scientific">Candidatus Stercoripulliclostridium pullicola</name>
    <dbReference type="NCBI Taxonomy" id="2840953"/>
    <lineage>
        <taxon>Bacteria</taxon>
        <taxon>Bacillati</taxon>
        <taxon>Bacillota</taxon>
        <taxon>Clostridia</taxon>
        <taxon>Eubacteriales</taxon>
        <taxon>Candidatus Stercoripulliclostridium</taxon>
    </lineage>
</organism>
<sequence length="259" mass="29501">MFLYPKFKNGKQELTRAYGKTAVSMMNITVYRLKAGEELEIAEPGMETALLILEGDVTMYCEDKEYGMKRKSVFTELPTCLHVSKDVAVIVKANAASEILVQSTENEKVFATRLFRPEDCVSFVSCEGRWENTAVRDVVDIINIKNSPYSNMVLGEVYARQGRWWSYIPHDHPQPEVYYYKFERPEGFGACFIGDKAYTVKDGSVGIFEGGKTHAQVTAPGYPEYCCWMIRHLPGDPWDNTRTDKPEFSWLLDLPLSGK</sequence>
<dbReference type="InterPro" id="IPR021120">
    <property type="entry name" value="KduI/IolB_isomerase"/>
</dbReference>
<reference evidence="2" key="2">
    <citation type="journal article" date="2021" name="PeerJ">
        <title>Extensive microbial diversity within the chicken gut microbiome revealed by metagenomics and culture.</title>
        <authorList>
            <person name="Gilroy R."/>
            <person name="Ravi A."/>
            <person name="Getino M."/>
            <person name="Pursley I."/>
            <person name="Horton D.L."/>
            <person name="Alikhan N.F."/>
            <person name="Baker D."/>
            <person name="Gharbi K."/>
            <person name="Hall N."/>
            <person name="Watson M."/>
            <person name="Adriaenssens E.M."/>
            <person name="Foster-Nyarko E."/>
            <person name="Jarju S."/>
            <person name="Secka A."/>
            <person name="Antonio M."/>
            <person name="Oren A."/>
            <person name="Chaudhuri R.R."/>
            <person name="La Ragione R."/>
            <person name="Hildebrand F."/>
            <person name="Pallen M.J."/>
        </authorList>
    </citation>
    <scope>NUCLEOTIDE SEQUENCE</scope>
    <source>
        <strain evidence="2">517</strain>
    </source>
</reference>
<comment type="caution">
    <text evidence="2">The sequence shown here is derived from an EMBL/GenBank/DDBJ whole genome shotgun (WGS) entry which is preliminary data.</text>
</comment>
<dbReference type="InterPro" id="IPR011051">
    <property type="entry name" value="RmlC_Cupin_sf"/>
</dbReference>
<dbReference type="SUPFAM" id="SSF51182">
    <property type="entry name" value="RmlC-like cupins"/>
    <property type="match status" value="1"/>
</dbReference>
<dbReference type="PIRSF" id="PIRSF036628">
    <property type="entry name" value="IolB"/>
    <property type="match status" value="1"/>
</dbReference>
<dbReference type="InterPro" id="IPR024203">
    <property type="entry name" value="Deoxy-glucuronate_isom_IolB"/>
</dbReference>
<dbReference type="AlphaFoldDB" id="A0A940DFR3"/>
<dbReference type="GO" id="GO:0008880">
    <property type="term" value="F:glucuronate isomerase activity"/>
    <property type="evidence" value="ECO:0007669"/>
    <property type="project" value="InterPro"/>
</dbReference>
<reference evidence="2" key="1">
    <citation type="submission" date="2020-10" db="EMBL/GenBank/DDBJ databases">
        <authorList>
            <person name="Gilroy R."/>
        </authorList>
    </citation>
    <scope>NUCLEOTIDE SEQUENCE</scope>
    <source>
        <strain evidence="2">517</strain>
    </source>
</reference>
<proteinExistence type="predicted"/>
<dbReference type="GO" id="GO:0019310">
    <property type="term" value="P:inositol catabolic process"/>
    <property type="evidence" value="ECO:0007669"/>
    <property type="project" value="InterPro"/>
</dbReference>
<evidence type="ECO:0000256" key="1">
    <source>
        <dbReference type="ARBA" id="ARBA00023235"/>
    </source>
</evidence>
<protein>
    <submittedName>
        <fullName evidence="2">5-deoxy-glucuronate isomerase</fullName>
    </submittedName>
</protein>
<dbReference type="Pfam" id="PF04962">
    <property type="entry name" value="KduI"/>
    <property type="match status" value="1"/>
</dbReference>
<gene>
    <name evidence="2" type="ORF">IAB16_00385</name>
</gene>
<dbReference type="InterPro" id="IPR014710">
    <property type="entry name" value="RmlC-like_jellyroll"/>
</dbReference>
<keyword evidence="1 2" id="KW-0413">Isomerase</keyword>
<accession>A0A940DFR3</accession>